<comment type="caution">
    <text evidence="5">The sequence shown here is derived from an EMBL/GenBank/DDBJ whole genome shotgun (WGS) entry which is preliminary data.</text>
</comment>
<dbReference type="PANTHER" id="PTHR10869:SF203">
    <property type="entry name" value="PROLYL 4-HYDROXYLASE ALPHA SUBUNIT FE(2+) 2OG DIOXYGENASE DOMAIN-CONTAINING PROTEIN"/>
    <property type="match status" value="1"/>
</dbReference>
<dbReference type="EMBL" id="JAVFKY010000001">
    <property type="protein sequence ID" value="KAK5582183.1"/>
    <property type="molecule type" value="Genomic_DNA"/>
</dbReference>
<dbReference type="InterPro" id="IPR045054">
    <property type="entry name" value="P4HA-like"/>
</dbReference>
<comment type="similarity">
    <text evidence="3">Belongs to the iron/ascorbate-dependent oxidoreductase family.</text>
</comment>
<dbReference type="Gene3D" id="2.60.120.620">
    <property type="entry name" value="q2cbj1_9rhob like domain"/>
    <property type="match status" value="1"/>
</dbReference>
<accession>A0AAN7UI21</accession>
<name>A0AAN7UI21_9MYCE</name>
<dbReference type="InterPro" id="IPR005123">
    <property type="entry name" value="Oxoglu/Fe-dep_dioxygenase_dom"/>
</dbReference>
<dbReference type="PANTHER" id="PTHR10869">
    <property type="entry name" value="PROLYL 4-HYDROXYLASE ALPHA SUBUNIT"/>
    <property type="match status" value="1"/>
</dbReference>
<dbReference type="PROSITE" id="PS51471">
    <property type="entry name" value="FE2OG_OXY"/>
    <property type="match status" value="1"/>
</dbReference>
<evidence type="ECO:0000259" key="4">
    <source>
        <dbReference type="PROSITE" id="PS51471"/>
    </source>
</evidence>
<organism evidence="5 6">
    <name type="scientific">Dictyostelium firmibasis</name>
    <dbReference type="NCBI Taxonomy" id="79012"/>
    <lineage>
        <taxon>Eukaryota</taxon>
        <taxon>Amoebozoa</taxon>
        <taxon>Evosea</taxon>
        <taxon>Eumycetozoa</taxon>
        <taxon>Dictyostelia</taxon>
        <taxon>Dictyosteliales</taxon>
        <taxon>Dictyosteliaceae</taxon>
        <taxon>Dictyostelium</taxon>
    </lineage>
</organism>
<dbReference type="GO" id="GO:0046872">
    <property type="term" value="F:metal ion binding"/>
    <property type="evidence" value="ECO:0007669"/>
    <property type="project" value="UniProtKB-KW"/>
</dbReference>
<gene>
    <name evidence="5" type="ORF">RB653_003766</name>
</gene>
<keyword evidence="6" id="KW-1185">Reference proteome</keyword>
<proteinExistence type="inferred from homology"/>
<evidence type="ECO:0000313" key="6">
    <source>
        <dbReference type="Proteomes" id="UP001344447"/>
    </source>
</evidence>
<sequence>MISNKSTPLTEFKLSNLNFNYSSLIVNSINGIEDGLLIYNLLTKEECNLIGNSIFNCLENNEFIKHGLRIHKDSEDFAKIIYDRIENYCVKTLKRKNPTNSNEQLNWAVDSVSPKFRFIRYNEGELFPNHTDGEYKVDNKMSFFSVLIFTNDCGVDFKGGEFRFFKKDIDLKLVEVAKVEPKPGMALIFNHTIIHDSTVITSGKKQTIRSDLIYRLC</sequence>
<dbReference type="AlphaFoldDB" id="A0AAN7UI21"/>
<evidence type="ECO:0000256" key="1">
    <source>
        <dbReference type="ARBA" id="ARBA00022723"/>
    </source>
</evidence>
<reference evidence="5 6" key="1">
    <citation type="submission" date="2023-11" db="EMBL/GenBank/DDBJ databases">
        <title>Dfirmibasis_genome.</title>
        <authorList>
            <person name="Edelbroek B."/>
            <person name="Kjellin J."/>
            <person name="Jerlstrom-Hultqvist J."/>
            <person name="Soderbom F."/>
        </authorList>
    </citation>
    <scope>NUCLEOTIDE SEQUENCE [LARGE SCALE GENOMIC DNA]</scope>
    <source>
        <strain evidence="5 6">TNS-C-14</strain>
    </source>
</reference>
<feature type="domain" description="Fe2OG dioxygenase" evidence="4">
    <location>
        <begin position="110"/>
        <end position="217"/>
    </location>
</feature>
<dbReference type="InterPro" id="IPR044862">
    <property type="entry name" value="Pro_4_hyd_alph_FE2OG_OXY"/>
</dbReference>
<evidence type="ECO:0000313" key="5">
    <source>
        <dbReference type="EMBL" id="KAK5582183.1"/>
    </source>
</evidence>
<dbReference type="Proteomes" id="UP001344447">
    <property type="component" value="Unassembled WGS sequence"/>
</dbReference>
<dbReference type="GO" id="GO:0004656">
    <property type="term" value="F:procollagen-proline 4-dioxygenase activity"/>
    <property type="evidence" value="ECO:0007669"/>
    <property type="project" value="TreeGrafter"/>
</dbReference>
<dbReference type="Pfam" id="PF13640">
    <property type="entry name" value="2OG-FeII_Oxy_3"/>
    <property type="match status" value="1"/>
</dbReference>
<evidence type="ECO:0000256" key="3">
    <source>
        <dbReference type="RuleBase" id="RU003682"/>
    </source>
</evidence>
<dbReference type="SUPFAM" id="SSF51197">
    <property type="entry name" value="Clavaminate synthase-like"/>
    <property type="match status" value="1"/>
</dbReference>
<dbReference type="GO" id="GO:0005783">
    <property type="term" value="C:endoplasmic reticulum"/>
    <property type="evidence" value="ECO:0007669"/>
    <property type="project" value="TreeGrafter"/>
</dbReference>
<keyword evidence="1 3" id="KW-0479">Metal-binding</keyword>
<evidence type="ECO:0000256" key="2">
    <source>
        <dbReference type="ARBA" id="ARBA00023004"/>
    </source>
</evidence>
<keyword evidence="2 3" id="KW-0408">Iron</keyword>
<keyword evidence="3" id="KW-0560">Oxidoreductase</keyword>
<protein>
    <recommendedName>
        <fullName evidence="4">Fe2OG dioxygenase domain-containing protein</fullName>
    </recommendedName>
</protein>